<keyword evidence="2" id="KW-0539">Nucleus</keyword>
<feature type="region of interest" description="Disordered" evidence="3">
    <location>
        <begin position="84"/>
        <end position="117"/>
    </location>
</feature>
<dbReference type="InterPro" id="IPR009072">
    <property type="entry name" value="Histone-fold"/>
</dbReference>
<dbReference type="GO" id="GO:0000976">
    <property type="term" value="F:transcription cis-regulatory region binding"/>
    <property type="evidence" value="ECO:0007669"/>
    <property type="project" value="TreeGrafter"/>
</dbReference>
<protein>
    <recommendedName>
        <fullName evidence="4">Transcription factor CBF/NF-Y/archaeal histone domain-containing protein</fullName>
    </recommendedName>
</protein>
<dbReference type="Gene3D" id="1.10.20.10">
    <property type="entry name" value="Histone, subunit A"/>
    <property type="match status" value="1"/>
</dbReference>
<evidence type="ECO:0000256" key="1">
    <source>
        <dbReference type="ARBA" id="ARBA00004123"/>
    </source>
</evidence>
<dbReference type="GO" id="GO:0006355">
    <property type="term" value="P:regulation of DNA-templated transcription"/>
    <property type="evidence" value="ECO:0007669"/>
    <property type="project" value="TreeGrafter"/>
</dbReference>
<evidence type="ECO:0000313" key="5">
    <source>
        <dbReference type="EMBL" id="GMH01499.1"/>
    </source>
</evidence>
<evidence type="ECO:0000259" key="4">
    <source>
        <dbReference type="Pfam" id="PF00808"/>
    </source>
</evidence>
<dbReference type="AlphaFoldDB" id="A0AAD3XDE3"/>
<dbReference type="Pfam" id="PF00808">
    <property type="entry name" value="CBFD_NFYB_HMF"/>
    <property type="match status" value="1"/>
</dbReference>
<dbReference type="EMBL" id="BSYO01000003">
    <property type="protein sequence ID" value="GMH01499.1"/>
    <property type="molecule type" value="Genomic_DNA"/>
</dbReference>
<dbReference type="PANTHER" id="PTHR10252">
    <property type="entry name" value="HISTONE-LIKE TRANSCRIPTION FACTOR CCAAT-RELATED"/>
    <property type="match status" value="1"/>
</dbReference>
<accession>A0AAD3XDE3</accession>
<dbReference type="GO" id="GO:0046982">
    <property type="term" value="F:protein heterodimerization activity"/>
    <property type="evidence" value="ECO:0007669"/>
    <property type="project" value="InterPro"/>
</dbReference>
<dbReference type="PANTHER" id="PTHR10252:SF54">
    <property type="entry name" value="CHROMATIN ACCESSIBILITY COMPLEX PROTEIN 1"/>
    <property type="match status" value="1"/>
</dbReference>
<proteinExistence type="predicted"/>
<dbReference type="InterPro" id="IPR003958">
    <property type="entry name" value="CBFA_NFYB_domain"/>
</dbReference>
<evidence type="ECO:0000256" key="2">
    <source>
        <dbReference type="ARBA" id="ARBA00023242"/>
    </source>
</evidence>
<comment type="subcellular location">
    <subcellularLocation>
        <location evidence="1">Nucleus</location>
    </subcellularLocation>
</comment>
<dbReference type="CDD" id="cd22929">
    <property type="entry name" value="HFD_POLE4-like"/>
    <property type="match status" value="1"/>
</dbReference>
<organism evidence="5 6">
    <name type="scientific">Nepenthes gracilis</name>
    <name type="common">Slender pitcher plant</name>
    <dbReference type="NCBI Taxonomy" id="150966"/>
    <lineage>
        <taxon>Eukaryota</taxon>
        <taxon>Viridiplantae</taxon>
        <taxon>Streptophyta</taxon>
        <taxon>Embryophyta</taxon>
        <taxon>Tracheophyta</taxon>
        <taxon>Spermatophyta</taxon>
        <taxon>Magnoliopsida</taxon>
        <taxon>eudicotyledons</taxon>
        <taxon>Gunneridae</taxon>
        <taxon>Pentapetalae</taxon>
        <taxon>Caryophyllales</taxon>
        <taxon>Nepenthaceae</taxon>
        <taxon>Nepenthes</taxon>
    </lineage>
</organism>
<feature type="domain" description="Transcription factor CBF/NF-Y/archaeal histone" evidence="4">
    <location>
        <begin position="15"/>
        <end position="77"/>
    </location>
</feature>
<dbReference type="InterPro" id="IPR050568">
    <property type="entry name" value="Transcr_DNA_Rep_Reg"/>
</dbReference>
<evidence type="ECO:0000313" key="6">
    <source>
        <dbReference type="Proteomes" id="UP001279734"/>
    </source>
</evidence>
<keyword evidence="6" id="KW-1185">Reference proteome</keyword>
<evidence type="ECO:0000256" key="3">
    <source>
        <dbReference type="SAM" id="MobiDB-lite"/>
    </source>
</evidence>
<dbReference type="Proteomes" id="UP001279734">
    <property type="component" value="Unassembled WGS sequence"/>
</dbReference>
<dbReference type="GO" id="GO:0005634">
    <property type="term" value="C:nucleus"/>
    <property type="evidence" value="ECO:0007669"/>
    <property type="project" value="UniProtKB-SubCell"/>
</dbReference>
<name>A0AAD3XDE3_NEPGR</name>
<gene>
    <name evidence="5" type="ORF">Nepgr_003338</name>
</gene>
<reference evidence="5" key="1">
    <citation type="submission" date="2023-05" db="EMBL/GenBank/DDBJ databases">
        <title>Nepenthes gracilis genome sequencing.</title>
        <authorList>
            <person name="Fukushima K."/>
        </authorList>
    </citation>
    <scope>NUCLEOTIDE SEQUENCE</scope>
    <source>
        <strain evidence="5">SING2019-196</strain>
    </source>
</reference>
<dbReference type="SUPFAM" id="SSF47113">
    <property type="entry name" value="Histone-fold"/>
    <property type="match status" value="1"/>
</dbReference>
<comment type="caution">
    <text evidence="5">The sequence shown here is derived from an EMBL/GenBank/DDBJ whole genome shotgun (WGS) entry which is preliminary data.</text>
</comment>
<sequence>MAEGEDSTETVKPAFPVGRVKKIVKLDRDISKLTSEALFLISRSAELFLQFLSERSAEVAAEKKRRIVKIEHLRIAVKRHQPTSDFLLDSFPPPRSPDHPASNRPPSKAVKDYPAPG</sequence>